<evidence type="ECO:0000313" key="2">
    <source>
        <dbReference type="Proteomes" id="UP000237000"/>
    </source>
</evidence>
<dbReference type="Proteomes" id="UP000237000">
    <property type="component" value="Unassembled WGS sequence"/>
</dbReference>
<evidence type="ECO:0000313" key="1">
    <source>
        <dbReference type="EMBL" id="PON83678.1"/>
    </source>
</evidence>
<dbReference type="InParanoid" id="A0A2P5EDR2"/>
<keyword evidence="2" id="KW-1185">Reference proteome</keyword>
<reference evidence="2" key="1">
    <citation type="submission" date="2016-06" db="EMBL/GenBank/DDBJ databases">
        <title>Parallel loss of symbiosis genes in relatives of nitrogen-fixing non-legume Parasponia.</title>
        <authorList>
            <person name="Van Velzen R."/>
            <person name="Holmer R."/>
            <person name="Bu F."/>
            <person name="Rutten L."/>
            <person name="Van Zeijl A."/>
            <person name="Liu W."/>
            <person name="Santuari L."/>
            <person name="Cao Q."/>
            <person name="Sharma T."/>
            <person name="Shen D."/>
            <person name="Roswanjaya Y."/>
            <person name="Wardhani T."/>
            <person name="Kalhor M.S."/>
            <person name="Jansen J."/>
            <person name="Van den Hoogen J."/>
            <person name="Gungor B."/>
            <person name="Hartog M."/>
            <person name="Hontelez J."/>
            <person name="Verver J."/>
            <person name="Yang W.-C."/>
            <person name="Schijlen E."/>
            <person name="Repin R."/>
            <person name="Schilthuizen M."/>
            <person name="Schranz E."/>
            <person name="Heidstra R."/>
            <person name="Miyata K."/>
            <person name="Fedorova E."/>
            <person name="Kohlen W."/>
            <person name="Bisseling T."/>
            <person name="Smit S."/>
            <person name="Geurts R."/>
        </authorList>
    </citation>
    <scope>NUCLEOTIDE SEQUENCE [LARGE SCALE GENOMIC DNA]</scope>
    <source>
        <strain evidence="2">cv. RG33-2</strain>
    </source>
</reference>
<proteinExistence type="predicted"/>
<protein>
    <submittedName>
        <fullName evidence="1">Uncharacterized protein</fullName>
    </submittedName>
</protein>
<feature type="non-terminal residue" evidence="1">
    <location>
        <position position="55"/>
    </location>
</feature>
<dbReference type="EMBL" id="JXTC01000174">
    <property type="protein sequence ID" value="PON83678.1"/>
    <property type="molecule type" value="Genomic_DNA"/>
</dbReference>
<dbReference type="AlphaFoldDB" id="A0A2P5EDR2"/>
<comment type="caution">
    <text evidence="1">The sequence shown here is derived from an EMBL/GenBank/DDBJ whole genome shotgun (WGS) entry which is preliminary data.</text>
</comment>
<name>A0A2P5EDR2_TREOI</name>
<sequence length="55" mass="5974">MLDSSSEPILSEVHALESYAPTNQALEGCRSPCGWTGYYPTKNPDAIFSVEPILS</sequence>
<gene>
    <name evidence="1" type="ORF">TorRG33x02_204840</name>
</gene>
<accession>A0A2P5EDR2</accession>
<organism evidence="1 2">
    <name type="scientific">Trema orientale</name>
    <name type="common">Charcoal tree</name>
    <name type="synonym">Celtis orientalis</name>
    <dbReference type="NCBI Taxonomy" id="63057"/>
    <lineage>
        <taxon>Eukaryota</taxon>
        <taxon>Viridiplantae</taxon>
        <taxon>Streptophyta</taxon>
        <taxon>Embryophyta</taxon>
        <taxon>Tracheophyta</taxon>
        <taxon>Spermatophyta</taxon>
        <taxon>Magnoliopsida</taxon>
        <taxon>eudicotyledons</taxon>
        <taxon>Gunneridae</taxon>
        <taxon>Pentapetalae</taxon>
        <taxon>rosids</taxon>
        <taxon>fabids</taxon>
        <taxon>Rosales</taxon>
        <taxon>Cannabaceae</taxon>
        <taxon>Trema</taxon>
    </lineage>
</organism>